<dbReference type="GO" id="GO:0004623">
    <property type="term" value="F:phospholipase A2 activity"/>
    <property type="evidence" value="ECO:0007669"/>
    <property type="project" value="InterPro"/>
</dbReference>
<evidence type="ECO:0000313" key="2">
    <source>
        <dbReference type="Proteomes" id="UP000199494"/>
    </source>
</evidence>
<dbReference type="InterPro" id="IPR036444">
    <property type="entry name" value="PLipase_A2_dom_sf"/>
</dbReference>
<protein>
    <submittedName>
        <fullName evidence="1">Phospholipase A2</fullName>
    </submittedName>
</protein>
<dbReference type="AlphaFoldDB" id="A0A1G6TJ36"/>
<dbReference type="GO" id="GO:0006644">
    <property type="term" value="P:phospholipid metabolic process"/>
    <property type="evidence" value="ECO:0007669"/>
    <property type="project" value="InterPro"/>
</dbReference>
<dbReference type="EMBL" id="FMZE01000007">
    <property type="protein sequence ID" value="SDD29051.1"/>
    <property type="molecule type" value="Genomic_DNA"/>
</dbReference>
<sequence length="738" mass="77446">MFLPPHADTLETMTAATEENAAPAARRGRGILGTSGWVALLVLVVTAFGFVASRSEPAAYTGPRDDDVVAAQRAVDALLTPGPRPEALSLLPSDFTSVTGVEPGQSAAMDGTVRAVHVDGGCSTPWGDDDTRWDFGTPCRAHDLGYDLLRYAEKKGQPLPPETRRALDDRLSADMHATCAINPRDSEGMCETVADLYSAGIVVNSWHQRWGPPVGEPIVPILAGVAVIGFLLSFRLRGWLLLRRSRPRPAPAPKAAPVPGRRWTLLGVASISLLVLGESAVALAKWAGASESWLWPFTWLAQLAFVFFFAGGHANSAGWLAVVRSGGGYREYLVHRASWLLRLTMVFAVVAFAVPTALELLKIPSGTTETVIRIALHPLWLLGVYVLATAATPALLAVHRKAPVSGLFGLFGLLVVAEIGAIRTGSHVLGAVAGLGLALLAQQLAFANADRVRMRRWALAAVAAMGTAGLVTGVALGAFPLTMLGAPDASPTLAGPTLPVLLLGIVQLSLLGLVREPLSALARTPFMLRVAAFASRAPMTLYLIFLAAMLLLVALVYLPARLGDGAAWLLRPQPLLALALLAVPAAAVFWWFERHLGHHPPSPPTGPGHSGRFDKTLAYAATAAGIGFATIGVFGFALTTFGGSQDSILTGVALDPIQSLVHLLLGMSLLHTVRTGASNAPSTWLLTAVASVPPLLSATSGSSVDAIGLSVHGVTAVLAIGLVLATAWTTRMTTRYAT</sequence>
<dbReference type="Gene3D" id="1.20.90.10">
    <property type="entry name" value="Phospholipase A2 domain"/>
    <property type="match status" value="1"/>
</dbReference>
<organism evidence="1 2">
    <name type="scientific">Prauserella marina</name>
    <dbReference type="NCBI Taxonomy" id="530584"/>
    <lineage>
        <taxon>Bacteria</taxon>
        <taxon>Bacillati</taxon>
        <taxon>Actinomycetota</taxon>
        <taxon>Actinomycetes</taxon>
        <taxon>Pseudonocardiales</taxon>
        <taxon>Pseudonocardiaceae</taxon>
        <taxon>Prauserella</taxon>
    </lineage>
</organism>
<dbReference type="SUPFAM" id="SSF48619">
    <property type="entry name" value="Phospholipase A2, PLA2"/>
    <property type="match status" value="1"/>
</dbReference>
<keyword evidence="2" id="KW-1185">Reference proteome</keyword>
<dbReference type="Pfam" id="PF09056">
    <property type="entry name" value="Phospholip_A2_3"/>
    <property type="match status" value="1"/>
</dbReference>
<dbReference type="GO" id="GO:0050482">
    <property type="term" value="P:arachidonate secretion"/>
    <property type="evidence" value="ECO:0007669"/>
    <property type="project" value="InterPro"/>
</dbReference>
<dbReference type="InterPro" id="IPR015141">
    <property type="entry name" value="PLipase_A2_prok/fun"/>
</dbReference>
<reference evidence="1 2" key="1">
    <citation type="submission" date="2016-10" db="EMBL/GenBank/DDBJ databases">
        <authorList>
            <person name="de Groot N.N."/>
        </authorList>
    </citation>
    <scope>NUCLEOTIDE SEQUENCE [LARGE SCALE GENOMIC DNA]</scope>
    <source>
        <strain evidence="1 2">CGMCC 4.5506</strain>
    </source>
</reference>
<dbReference type="Proteomes" id="UP000199494">
    <property type="component" value="Unassembled WGS sequence"/>
</dbReference>
<proteinExistence type="predicted"/>
<evidence type="ECO:0000313" key="1">
    <source>
        <dbReference type="EMBL" id="SDD29051.1"/>
    </source>
</evidence>
<gene>
    <name evidence="1" type="ORF">SAMN05421630_107149</name>
</gene>
<accession>A0A1G6TJ36</accession>
<name>A0A1G6TJ36_9PSEU</name>
<dbReference type="STRING" id="530584.SAMN05421630_107149"/>